<dbReference type="RefSeq" id="XP_005777443.1">
    <property type="nucleotide sequence ID" value="XM_005777386.1"/>
</dbReference>
<dbReference type="PANTHER" id="PTHR10553:SF5">
    <property type="entry name" value="U6 SNRNA-ASSOCIATED SM-LIKE PROTEIN LSM7"/>
    <property type="match status" value="1"/>
</dbReference>
<dbReference type="SUPFAM" id="SSF50182">
    <property type="entry name" value="Sm-like ribonucleoproteins"/>
    <property type="match status" value="1"/>
</dbReference>
<dbReference type="PIRSF" id="PIRSF037188">
    <property type="entry name" value="U6_snRNA_Lsm7"/>
    <property type="match status" value="1"/>
</dbReference>
<dbReference type="PaxDb" id="2903-EOD25014"/>
<dbReference type="RefSeq" id="XP_005792941.1">
    <property type="nucleotide sequence ID" value="XM_005792884.1"/>
</dbReference>
<sequence length="105" mass="11765">QKKAIVLDMSKYVDKSVRVKFMGGREANRRAVVGVLKGYDALLNLVLDEAHEYLKARRAAPRPQDPTDAYRLLDETRPMGLMVCRGTSIMLVCPTDGLEEIANPF</sequence>
<keyword evidence="11" id="KW-1185">Reference proteome</keyword>
<evidence type="ECO:0000313" key="10">
    <source>
        <dbReference type="EnsemblProtists" id="EOD40512"/>
    </source>
</evidence>
<dbReference type="InterPro" id="IPR017132">
    <property type="entry name" value="Lsm7"/>
</dbReference>
<reference evidence="11" key="1">
    <citation type="journal article" date="2013" name="Nature">
        <title>Pan genome of the phytoplankton Emiliania underpins its global distribution.</title>
        <authorList>
            <person name="Read B.A."/>
            <person name="Kegel J."/>
            <person name="Klute M.J."/>
            <person name="Kuo A."/>
            <person name="Lefebvre S.C."/>
            <person name="Maumus F."/>
            <person name="Mayer C."/>
            <person name="Miller J."/>
            <person name="Monier A."/>
            <person name="Salamov A."/>
            <person name="Young J."/>
            <person name="Aguilar M."/>
            <person name="Claverie J.M."/>
            <person name="Frickenhaus S."/>
            <person name="Gonzalez K."/>
            <person name="Herman E.K."/>
            <person name="Lin Y.C."/>
            <person name="Napier J."/>
            <person name="Ogata H."/>
            <person name="Sarno A.F."/>
            <person name="Shmutz J."/>
            <person name="Schroeder D."/>
            <person name="de Vargas C."/>
            <person name="Verret F."/>
            <person name="von Dassow P."/>
            <person name="Valentin K."/>
            <person name="Van de Peer Y."/>
            <person name="Wheeler G."/>
            <person name="Dacks J.B."/>
            <person name="Delwiche C.F."/>
            <person name="Dyhrman S.T."/>
            <person name="Glockner G."/>
            <person name="John U."/>
            <person name="Richards T."/>
            <person name="Worden A.Z."/>
            <person name="Zhang X."/>
            <person name="Grigoriev I.V."/>
            <person name="Allen A.E."/>
            <person name="Bidle K."/>
            <person name="Borodovsky M."/>
            <person name="Bowler C."/>
            <person name="Brownlee C."/>
            <person name="Cock J.M."/>
            <person name="Elias M."/>
            <person name="Gladyshev V.N."/>
            <person name="Groth M."/>
            <person name="Guda C."/>
            <person name="Hadaegh A."/>
            <person name="Iglesias-Rodriguez M.D."/>
            <person name="Jenkins J."/>
            <person name="Jones B.M."/>
            <person name="Lawson T."/>
            <person name="Leese F."/>
            <person name="Lindquist E."/>
            <person name="Lobanov A."/>
            <person name="Lomsadze A."/>
            <person name="Malik S.B."/>
            <person name="Marsh M.E."/>
            <person name="Mackinder L."/>
            <person name="Mock T."/>
            <person name="Mueller-Roeber B."/>
            <person name="Pagarete A."/>
            <person name="Parker M."/>
            <person name="Probert I."/>
            <person name="Quesneville H."/>
            <person name="Raines C."/>
            <person name="Rensing S.A."/>
            <person name="Riano-Pachon D.M."/>
            <person name="Richier S."/>
            <person name="Rokitta S."/>
            <person name="Shiraiwa Y."/>
            <person name="Soanes D.M."/>
            <person name="van der Giezen M."/>
            <person name="Wahlund T.M."/>
            <person name="Williams B."/>
            <person name="Wilson W."/>
            <person name="Wolfe G."/>
            <person name="Wurch L.L."/>
        </authorList>
    </citation>
    <scope>NUCLEOTIDE SEQUENCE</scope>
</reference>
<dbReference type="Proteomes" id="UP000013827">
    <property type="component" value="Unassembled WGS sequence"/>
</dbReference>
<keyword evidence="3" id="KW-0507">mRNA processing</keyword>
<keyword evidence="6" id="KW-0508">mRNA splicing</keyword>
<dbReference type="GO" id="GO:0097526">
    <property type="term" value="C:spliceosomal tri-snRNP complex"/>
    <property type="evidence" value="ECO:0007669"/>
    <property type="project" value="TreeGrafter"/>
</dbReference>
<dbReference type="GO" id="GO:0005688">
    <property type="term" value="C:U6 snRNP"/>
    <property type="evidence" value="ECO:0007669"/>
    <property type="project" value="TreeGrafter"/>
</dbReference>
<evidence type="ECO:0000256" key="1">
    <source>
        <dbReference type="ARBA" id="ARBA00004123"/>
    </source>
</evidence>
<evidence type="ECO:0000256" key="6">
    <source>
        <dbReference type="ARBA" id="ARBA00023187"/>
    </source>
</evidence>
<dbReference type="SMART" id="SM00651">
    <property type="entry name" value="Sm"/>
    <property type="match status" value="1"/>
</dbReference>
<keyword evidence="7" id="KW-0539">Nucleus</keyword>
<dbReference type="EnsemblProtists" id="EOD25014">
    <property type="protein sequence ID" value="EOD25014"/>
    <property type="gene ID" value="EMIHUDRAFT_49097"/>
</dbReference>
<keyword evidence="8" id="KW-0687">Ribonucleoprotein</keyword>
<evidence type="ECO:0000259" key="9">
    <source>
        <dbReference type="PROSITE" id="PS52002"/>
    </source>
</evidence>
<dbReference type="KEGG" id="ehx:EMIHUDRAFT_49103"/>
<evidence type="ECO:0000256" key="7">
    <source>
        <dbReference type="ARBA" id="ARBA00023242"/>
    </source>
</evidence>
<feature type="domain" description="Sm" evidence="9">
    <location>
        <begin position="4"/>
        <end position="98"/>
    </location>
</feature>
<dbReference type="GO" id="GO:0005689">
    <property type="term" value="C:U12-type spliceosomal complex"/>
    <property type="evidence" value="ECO:0007669"/>
    <property type="project" value="TreeGrafter"/>
</dbReference>
<dbReference type="Pfam" id="PF01423">
    <property type="entry name" value="LSM"/>
    <property type="match status" value="1"/>
</dbReference>
<dbReference type="HOGENOM" id="CLU_076902_3_1_1"/>
<dbReference type="GO" id="GO:0000956">
    <property type="term" value="P:nuclear-transcribed mRNA catabolic process"/>
    <property type="evidence" value="ECO:0007669"/>
    <property type="project" value="InterPro"/>
</dbReference>
<dbReference type="eggNOG" id="KOG1781">
    <property type="taxonomic scope" value="Eukaryota"/>
</dbReference>
<evidence type="ECO:0000256" key="5">
    <source>
        <dbReference type="ARBA" id="ARBA00022884"/>
    </source>
</evidence>
<dbReference type="InterPro" id="IPR001163">
    <property type="entry name" value="Sm_dom_euk/arc"/>
</dbReference>
<organism evidence="10 11">
    <name type="scientific">Emiliania huxleyi (strain CCMP1516)</name>
    <dbReference type="NCBI Taxonomy" id="280463"/>
    <lineage>
        <taxon>Eukaryota</taxon>
        <taxon>Haptista</taxon>
        <taxon>Haptophyta</taxon>
        <taxon>Prymnesiophyceae</taxon>
        <taxon>Isochrysidales</taxon>
        <taxon>Noelaerhabdaceae</taxon>
        <taxon>Emiliania</taxon>
    </lineage>
</organism>
<dbReference type="PROSITE" id="PS52002">
    <property type="entry name" value="SM"/>
    <property type="match status" value="1"/>
</dbReference>
<dbReference type="GeneID" id="17285782"/>
<dbReference type="InterPro" id="IPR010920">
    <property type="entry name" value="LSM_dom_sf"/>
</dbReference>
<dbReference type="GO" id="GO:0003723">
    <property type="term" value="F:RNA binding"/>
    <property type="evidence" value="ECO:0007669"/>
    <property type="project" value="UniProtKB-KW"/>
</dbReference>
<dbReference type="GO" id="GO:0071013">
    <property type="term" value="C:catalytic step 2 spliceosome"/>
    <property type="evidence" value="ECO:0007669"/>
    <property type="project" value="TreeGrafter"/>
</dbReference>
<protein>
    <recommendedName>
        <fullName evidence="9">Sm domain-containing protein</fullName>
    </recommendedName>
</protein>
<name>A0A0D3KXM7_EMIH1</name>
<evidence type="ECO:0000256" key="3">
    <source>
        <dbReference type="ARBA" id="ARBA00022664"/>
    </source>
</evidence>
<dbReference type="STRING" id="2903.R1DZH9"/>
<evidence type="ECO:0000256" key="2">
    <source>
        <dbReference type="ARBA" id="ARBA00006850"/>
    </source>
</evidence>
<dbReference type="EnsemblProtists" id="EOD40512">
    <property type="protein sequence ID" value="EOD40512"/>
    <property type="gene ID" value="EMIHUDRAFT_49103"/>
</dbReference>
<dbReference type="AlphaFoldDB" id="A0A0D3KXM7"/>
<dbReference type="GO" id="GO:0000398">
    <property type="term" value="P:mRNA splicing, via spliceosome"/>
    <property type="evidence" value="ECO:0007669"/>
    <property type="project" value="InterPro"/>
</dbReference>
<dbReference type="CDD" id="cd01729">
    <property type="entry name" value="LSm7"/>
    <property type="match status" value="1"/>
</dbReference>
<dbReference type="GeneID" id="17270559"/>
<accession>A0A0D3KXM7</accession>
<proteinExistence type="inferred from homology"/>
<dbReference type="Gene3D" id="2.30.30.100">
    <property type="match status" value="1"/>
</dbReference>
<evidence type="ECO:0000256" key="4">
    <source>
        <dbReference type="ARBA" id="ARBA00022728"/>
    </source>
</evidence>
<dbReference type="OMA" id="PFVQQEE"/>
<dbReference type="InterPro" id="IPR044641">
    <property type="entry name" value="Lsm7/SmG-like"/>
</dbReference>
<evidence type="ECO:0000256" key="8">
    <source>
        <dbReference type="ARBA" id="ARBA00023274"/>
    </source>
</evidence>
<keyword evidence="5" id="KW-0694">RNA-binding</keyword>
<reference evidence="10" key="2">
    <citation type="submission" date="2024-10" db="UniProtKB">
        <authorList>
            <consortium name="EnsemblProtists"/>
        </authorList>
    </citation>
    <scope>IDENTIFICATION</scope>
</reference>
<comment type="similarity">
    <text evidence="2">Belongs to the snRNP Sm proteins family.</text>
</comment>
<keyword evidence="4" id="KW-0747">Spliceosome</keyword>
<dbReference type="PANTHER" id="PTHR10553">
    <property type="entry name" value="SMALL NUCLEAR RIBONUCLEOPROTEIN"/>
    <property type="match status" value="1"/>
</dbReference>
<dbReference type="GO" id="GO:0071004">
    <property type="term" value="C:U2-type prespliceosome"/>
    <property type="evidence" value="ECO:0007669"/>
    <property type="project" value="TreeGrafter"/>
</dbReference>
<dbReference type="KEGG" id="ehx:EMIHUDRAFT_49097"/>
<dbReference type="GO" id="GO:1990726">
    <property type="term" value="C:Lsm1-7-Pat1 complex"/>
    <property type="evidence" value="ECO:0007669"/>
    <property type="project" value="TreeGrafter"/>
</dbReference>
<dbReference type="InterPro" id="IPR047575">
    <property type="entry name" value="Sm"/>
</dbReference>
<evidence type="ECO:0000313" key="11">
    <source>
        <dbReference type="Proteomes" id="UP000013827"/>
    </source>
</evidence>
<comment type="subcellular location">
    <subcellularLocation>
        <location evidence="1">Nucleus</location>
    </subcellularLocation>
</comment>